<feature type="signal peptide" evidence="4">
    <location>
        <begin position="1"/>
        <end position="23"/>
    </location>
</feature>
<name>A0A125MMQ5_9GAMM</name>
<feature type="domain" description="Outer membrane protein beta-barrel" evidence="5">
    <location>
        <begin position="11"/>
        <end position="239"/>
    </location>
</feature>
<protein>
    <submittedName>
        <fullName evidence="6">Membrane protein, putative</fullName>
    </submittedName>
</protein>
<sequence length="279" mass="29521">MKAEYLASIAVAVLAASASPAYAQSAEQDWSGFYFGGNIGSSEPNGSGGRISFDNNLDGGYGDTVRTAAGADAFSPGFCDGAAGGRTPASGCGDDKGGADYGLRAGYDWQSGRLVFGVVAEYTQGDSRDSVSAFSTTPAFYTMTRDLDTTTALRGRIGWTFGGQGDYLVYATAGAVRAKIDHRFTTSNTANAFALRGDDEVDGWQAGVGIERKVLDHLSLGLEYLYSRVDDDDFRVGVSRGSAPANNPFLLVNANGTDFRRSDSDFEFGSLRLTATYRF</sequence>
<evidence type="ECO:0000256" key="4">
    <source>
        <dbReference type="SAM" id="SignalP"/>
    </source>
</evidence>
<comment type="subcellular location">
    <subcellularLocation>
        <location evidence="1">Membrane</location>
    </subcellularLocation>
</comment>
<reference evidence="6 7" key="1">
    <citation type="journal article" date="2014" name="Genome Announc.">
        <title>Draft Genome Sequence of Lysobacter capsici AZ78, a Bacterium Antagonistic to Plant-Pathogenic Oomycetes.</title>
        <authorList>
            <person name="Puopolo G."/>
            <person name="Sonego P."/>
            <person name="Engelen K."/>
            <person name="Pertot I."/>
        </authorList>
    </citation>
    <scope>NUCLEOTIDE SEQUENCE [LARGE SCALE GENOMIC DNA]</scope>
    <source>
        <strain evidence="6 7">AZ78</strain>
    </source>
</reference>
<evidence type="ECO:0000256" key="1">
    <source>
        <dbReference type="ARBA" id="ARBA00004370"/>
    </source>
</evidence>
<dbReference type="InterPro" id="IPR051692">
    <property type="entry name" value="OMP-like"/>
</dbReference>
<accession>A0A125MMQ5</accession>
<dbReference type="GO" id="GO:0016020">
    <property type="term" value="C:membrane"/>
    <property type="evidence" value="ECO:0007669"/>
    <property type="project" value="UniProtKB-SubCell"/>
</dbReference>
<dbReference type="AlphaFoldDB" id="A0A125MMQ5"/>
<evidence type="ECO:0000313" key="6">
    <source>
        <dbReference type="EMBL" id="KWS04147.1"/>
    </source>
</evidence>
<evidence type="ECO:0000256" key="3">
    <source>
        <dbReference type="ARBA" id="ARBA00023136"/>
    </source>
</evidence>
<keyword evidence="2 4" id="KW-0732">Signal</keyword>
<keyword evidence="3" id="KW-0472">Membrane</keyword>
<dbReference type="RefSeq" id="WP_036110424.1">
    <property type="nucleotide sequence ID" value="NZ_JAJA02000001.1"/>
</dbReference>
<proteinExistence type="predicted"/>
<comment type="caution">
    <text evidence="6">The sequence shown here is derived from an EMBL/GenBank/DDBJ whole genome shotgun (WGS) entry which is preliminary data.</text>
</comment>
<dbReference type="Gene3D" id="2.40.160.20">
    <property type="match status" value="1"/>
</dbReference>
<dbReference type="Proteomes" id="UP000023435">
    <property type="component" value="Unassembled WGS sequence"/>
</dbReference>
<dbReference type="EMBL" id="JAJA02000001">
    <property type="protein sequence ID" value="KWS04147.1"/>
    <property type="molecule type" value="Genomic_DNA"/>
</dbReference>
<dbReference type="PANTHER" id="PTHR34001">
    <property type="entry name" value="BLL7405 PROTEIN"/>
    <property type="match status" value="1"/>
</dbReference>
<evidence type="ECO:0000313" key="7">
    <source>
        <dbReference type="Proteomes" id="UP000023435"/>
    </source>
</evidence>
<dbReference type="InterPro" id="IPR011250">
    <property type="entry name" value="OMP/PagP_B-barrel"/>
</dbReference>
<organism evidence="6 7">
    <name type="scientific">Lysobacter capsici AZ78</name>
    <dbReference type="NCBI Taxonomy" id="1444315"/>
    <lineage>
        <taxon>Bacteria</taxon>
        <taxon>Pseudomonadati</taxon>
        <taxon>Pseudomonadota</taxon>
        <taxon>Gammaproteobacteria</taxon>
        <taxon>Lysobacterales</taxon>
        <taxon>Lysobacteraceae</taxon>
        <taxon>Lysobacter</taxon>
    </lineage>
</organism>
<gene>
    <name evidence="6" type="ORF">AZ78_1696</name>
</gene>
<dbReference type="OrthoDB" id="9815357at2"/>
<evidence type="ECO:0000256" key="2">
    <source>
        <dbReference type="ARBA" id="ARBA00022729"/>
    </source>
</evidence>
<dbReference type="InterPro" id="IPR027385">
    <property type="entry name" value="Beta-barrel_OMP"/>
</dbReference>
<dbReference type="Pfam" id="PF13505">
    <property type="entry name" value="OMP_b-brl"/>
    <property type="match status" value="1"/>
</dbReference>
<evidence type="ECO:0000259" key="5">
    <source>
        <dbReference type="Pfam" id="PF13505"/>
    </source>
</evidence>
<dbReference type="PANTHER" id="PTHR34001:SF3">
    <property type="entry name" value="BLL7405 PROTEIN"/>
    <property type="match status" value="1"/>
</dbReference>
<keyword evidence="7" id="KW-1185">Reference proteome</keyword>
<feature type="chain" id="PRO_5007178047" evidence="4">
    <location>
        <begin position="24"/>
        <end position="279"/>
    </location>
</feature>
<dbReference type="SUPFAM" id="SSF56925">
    <property type="entry name" value="OMPA-like"/>
    <property type="match status" value="1"/>
</dbReference>